<organism evidence="1 2">
    <name type="scientific">Fusarium agapanthi</name>
    <dbReference type="NCBI Taxonomy" id="1803897"/>
    <lineage>
        <taxon>Eukaryota</taxon>
        <taxon>Fungi</taxon>
        <taxon>Dikarya</taxon>
        <taxon>Ascomycota</taxon>
        <taxon>Pezizomycotina</taxon>
        <taxon>Sordariomycetes</taxon>
        <taxon>Hypocreomycetidae</taxon>
        <taxon>Hypocreales</taxon>
        <taxon>Nectriaceae</taxon>
        <taxon>Fusarium</taxon>
        <taxon>Fusarium fujikuroi species complex</taxon>
    </lineage>
</organism>
<proteinExistence type="predicted"/>
<dbReference type="AlphaFoldDB" id="A0A9P5ECA3"/>
<reference evidence="1" key="1">
    <citation type="submission" date="2020-01" db="EMBL/GenBank/DDBJ databases">
        <title>Identification and distribution of gene clusters putatively required for synthesis of sphingolipid metabolism inhibitors in phylogenetically diverse species of the filamentous fungus Fusarium.</title>
        <authorList>
            <person name="Kim H.-S."/>
            <person name="Busman M."/>
            <person name="Brown D.W."/>
            <person name="Divon H."/>
            <person name="Uhlig S."/>
            <person name="Proctor R.H."/>
        </authorList>
    </citation>
    <scope>NUCLEOTIDE SEQUENCE</scope>
    <source>
        <strain evidence="1">NRRL 31653</strain>
    </source>
</reference>
<protein>
    <submittedName>
        <fullName evidence="1">Reductase</fullName>
    </submittedName>
</protein>
<name>A0A9P5ECA3_9HYPO</name>
<accession>A0A9P5ECA3</accession>
<dbReference type="Gene3D" id="3.40.50.720">
    <property type="entry name" value="NAD(P)-binding Rossmann-like Domain"/>
    <property type="match status" value="1"/>
</dbReference>
<dbReference type="SUPFAM" id="SSF51735">
    <property type="entry name" value="NAD(P)-binding Rossmann-fold domains"/>
    <property type="match status" value="1"/>
</dbReference>
<evidence type="ECO:0000313" key="1">
    <source>
        <dbReference type="EMBL" id="KAF4495442.1"/>
    </source>
</evidence>
<comment type="caution">
    <text evidence="1">The sequence shown here is derived from an EMBL/GenBank/DDBJ whole genome shotgun (WGS) entry which is preliminary data.</text>
</comment>
<evidence type="ECO:0000313" key="2">
    <source>
        <dbReference type="Proteomes" id="UP000737391"/>
    </source>
</evidence>
<dbReference type="EMBL" id="LUFC02000643">
    <property type="protein sequence ID" value="KAF4495442.1"/>
    <property type="molecule type" value="Genomic_DNA"/>
</dbReference>
<keyword evidence="2" id="KW-1185">Reference proteome</keyword>
<gene>
    <name evidence="1" type="ORF">FAGAP_8405</name>
</gene>
<dbReference type="Proteomes" id="UP000737391">
    <property type="component" value="Unassembled WGS sequence"/>
</dbReference>
<dbReference type="InterPro" id="IPR036291">
    <property type="entry name" value="NAD(P)-bd_dom_sf"/>
</dbReference>
<sequence length="31" mass="3170">MASKKPVALIVGASRGIGRQVAVDLARNGYA</sequence>
<dbReference type="OrthoDB" id="5327538at2759"/>
<feature type="non-terminal residue" evidence="1">
    <location>
        <position position="31"/>
    </location>
</feature>